<dbReference type="EMBL" id="CP114014">
    <property type="protein sequence ID" value="XAY06494.1"/>
    <property type="molecule type" value="Genomic_DNA"/>
</dbReference>
<dbReference type="Gene3D" id="1.25.40.10">
    <property type="entry name" value="Tetratricopeptide repeat domain"/>
    <property type="match status" value="2"/>
</dbReference>
<sequence length="439" mass="45687">MRAALGRTLKLGVPLLVFGGALAVFGVVNDDGDAGRSPVAAVTARADVVAPGAGNDERIAVLQRAVRAAGTAANYAALGGAYLQHVRETGDPGFYTRAEGVLRRATARDPRNVDAVIGLGTLALARHDFAAALQYGLRARRLAPAAYGAYPVVIDALVELGRYDQAGRVLQRLVDGKPGLPAYARASYFQELHGDLPSAVATMRLAVSAGSATPEGAAYVQTLLGNLQFGRGRVAAARAAYRSALRAQPAFPAARAGMARTSAARGDLAGAITTLRGVVAQLPLPEYIVALGEAELAAGRTRQAREDLALVAVERRLLAAGGVDADVELAIFEADHGSPRQGVGLARRAWAAAPSVRAADALGWALTRAGSPKAGYAWARRALRLGWREPLAVYHAGMSARAAGQPAAARRLLGGLLRQAPRFSPLHAPRARRALRSLG</sequence>
<evidence type="ECO:0000313" key="1">
    <source>
        <dbReference type="EMBL" id="XAY06494.1"/>
    </source>
</evidence>
<dbReference type="Pfam" id="PF14559">
    <property type="entry name" value="TPR_19"/>
    <property type="match status" value="1"/>
</dbReference>
<dbReference type="KEGG" id="parq:DSM112329_03365"/>
<dbReference type="SUPFAM" id="SSF48452">
    <property type="entry name" value="TPR-like"/>
    <property type="match status" value="2"/>
</dbReference>
<dbReference type="InterPro" id="IPR019734">
    <property type="entry name" value="TPR_rpt"/>
</dbReference>
<dbReference type="SMART" id="SM00028">
    <property type="entry name" value="TPR"/>
    <property type="match status" value="2"/>
</dbReference>
<dbReference type="InterPro" id="IPR011990">
    <property type="entry name" value="TPR-like_helical_dom_sf"/>
</dbReference>
<dbReference type="Pfam" id="PF13432">
    <property type="entry name" value="TPR_16"/>
    <property type="match status" value="1"/>
</dbReference>
<proteinExistence type="predicted"/>
<gene>
    <name evidence="1" type="primary">lapB</name>
    <name evidence="1" type="ORF">DSM112329_03365</name>
</gene>
<reference evidence="1" key="1">
    <citation type="submission" date="2022-12" db="EMBL/GenBank/DDBJ databases">
        <title>Paraconexibacter alkalitolerans sp. nov. and Baekduia alba sp. nov., isolated from soil and emended description of the genera Paraconexibacter (Chun et al., 2020) and Baekduia (An et al., 2020).</title>
        <authorList>
            <person name="Vieira S."/>
            <person name="Huber K.J."/>
            <person name="Geppert A."/>
            <person name="Wolf J."/>
            <person name="Neumann-Schaal M."/>
            <person name="Muesken M."/>
            <person name="Overmann J."/>
        </authorList>
    </citation>
    <scope>NUCLEOTIDE SEQUENCE</scope>
    <source>
        <strain evidence="1">AEG42_29</strain>
    </source>
</reference>
<dbReference type="AlphaFoldDB" id="A0AAU7AXX6"/>
<protein>
    <submittedName>
        <fullName evidence="1">Lipopolysaccharide assembly protein B</fullName>
    </submittedName>
</protein>
<dbReference type="RefSeq" id="WP_354697726.1">
    <property type="nucleotide sequence ID" value="NZ_CP114014.1"/>
</dbReference>
<name>A0AAU7AXX6_9ACTN</name>
<accession>A0AAU7AXX6</accession>
<organism evidence="1">
    <name type="scientific">Paraconexibacter sp. AEG42_29</name>
    <dbReference type="NCBI Taxonomy" id="2997339"/>
    <lineage>
        <taxon>Bacteria</taxon>
        <taxon>Bacillati</taxon>
        <taxon>Actinomycetota</taxon>
        <taxon>Thermoleophilia</taxon>
        <taxon>Solirubrobacterales</taxon>
        <taxon>Paraconexibacteraceae</taxon>
        <taxon>Paraconexibacter</taxon>
    </lineage>
</organism>